<dbReference type="EMBL" id="MT630958">
    <property type="protein sequence ID" value="QNO44361.1"/>
    <property type="molecule type" value="Genomic_DNA"/>
</dbReference>
<gene>
    <name evidence="1" type="ORF">MMKKNJAF_00003</name>
</gene>
<proteinExistence type="predicted"/>
<sequence length="59" mass="6314">MLAEFIDLLKGANAKLNIDVEGAERALSRIRERICKRASPAPSGEAGILYGAKDAVQES</sequence>
<dbReference type="AlphaFoldDB" id="A0A7G9Y8M7"/>
<organism evidence="1">
    <name type="scientific">Candidatus Methanogaster sp. ANME-2c ERB4</name>
    <dbReference type="NCBI Taxonomy" id="2759911"/>
    <lineage>
        <taxon>Archaea</taxon>
        <taxon>Methanobacteriati</taxon>
        <taxon>Methanobacteriota</taxon>
        <taxon>Stenosarchaea group</taxon>
        <taxon>Methanomicrobia</taxon>
        <taxon>Methanosarcinales</taxon>
        <taxon>ANME-2 cluster</taxon>
        <taxon>Candidatus Methanogasteraceae</taxon>
        <taxon>Candidatus Methanogaster</taxon>
    </lineage>
</organism>
<name>A0A7G9Y8M7_9EURY</name>
<reference evidence="1" key="1">
    <citation type="submission" date="2020-06" db="EMBL/GenBank/DDBJ databases">
        <title>Unique genomic features of the anaerobic methanotrophic archaea.</title>
        <authorList>
            <person name="Chadwick G.L."/>
            <person name="Skennerton C.T."/>
            <person name="Laso-Perez R."/>
            <person name="Leu A.O."/>
            <person name="Speth D.R."/>
            <person name="Yu H."/>
            <person name="Morgan-Lang C."/>
            <person name="Hatzenpichler R."/>
            <person name="Goudeau D."/>
            <person name="Malmstrom R."/>
            <person name="Brazelton W.J."/>
            <person name="Woyke T."/>
            <person name="Hallam S.J."/>
            <person name="Tyson G.W."/>
            <person name="Wegener G."/>
            <person name="Boetius A."/>
            <person name="Orphan V."/>
        </authorList>
    </citation>
    <scope>NUCLEOTIDE SEQUENCE</scope>
</reference>
<protein>
    <submittedName>
        <fullName evidence="1">Uncharacterized protein</fullName>
    </submittedName>
</protein>
<evidence type="ECO:0000313" key="1">
    <source>
        <dbReference type="EMBL" id="QNO44361.1"/>
    </source>
</evidence>
<accession>A0A7G9Y8M7</accession>